<dbReference type="FunFam" id="3.30.559.10:FF:000012">
    <property type="entry name" value="Non-ribosomal peptide synthetase"/>
    <property type="match status" value="2"/>
</dbReference>
<evidence type="ECO:0000313" key="9">
    <source>
        <dbReference type="Proteomes" id="UP000441797"/>
    </source>
</evidence>
<feature type="region of interest" description="Disordered" evidence="6">
    <location>
        <begin position="2180"/>
        <end position="2223"/>
    </location>
</feature>
<dbReference type="PROSITE" id="PS50075">
    <property type="entry name" value="CARRIER"/>
    <property type="match status" value="2"/>
</dbReference>
<dbReference type="EMBL" id="NAPY01000028">
    <property type="protein sequence ID" value="MUL37910.1"/>
    <property type="molecule type" value="Genomic_DNA"/>
</dbReference>
<dbReference type="SMART" id="SM00823">
    <property type="entry name" value="PKS_PP"/>
    <property type="match status" value="2"/>
</dbReference>
<dbReference type="FunFam" id="1.10.1200.10:FF:000005">
    <property type="entry name" value="Nonribosomal peptide synthetase 1"/>
    <property type="match status" value="1"/>
</dbReference>
<feature type="compositionally biased region" description="Polar residues" evidence="6">
    <location>
        <begin position="2180"/>
        <end position="2191"/>
    </location>
</feature>
<dbReference type="NCBIfam" id="TIGR01733">
    <property type="entry name" value="AA-adenyl-dom"/>
    <property type="match status" value="2"/>
</dbReference>
<dbReference type="Gene3D" id="2.30.38.10">
    <property type="entry name" value="Luciferase, Domain 3"/>
    <property type="match status" value="2"/>
</dbReference>
<dbReference type="Pfam" id="PF00668">
    <property type="entry name" value="Condensation"/>
    <property type="match status" value="2"/>
</dbReference>
<evidence type="ECO:0000256" key="1">
    <source>
        <dbReference type="ARBA" id="ARBA00001957"/>
    </source>
</evidence>
<feature type="compositionally biased region" description="Polar residues" evidence="6">
    <location>
        <begin position="2213"/>
        <end position="2223"/>
    </location>
</feature>
<comment type="cofactor">
    <cofactor evidence="1">
        <name>pantetheine 4'-phosphate</name>
        <dbReference type="ChEBI" id="CHEBI:47942"/>
    </cofactor>
</comment>
<reference evidence="8 9" key="1">
    <citation type="journal article" date="2019" name="Front. Microbiol.">
        <title>Genomic Features for Desiccation Tolerance and Sugar Biosynthesis in the Extremophile Gloeocapsopsis sp. UTEX B3054.</title>
        <authorList>
            <person name="Urrejola C."/>
            <person name="Alcorta J."/>
            <person name="Salas L."/>
            <person name="Vasquez M."/>
            <person name="Polz M.F."/>
            <person name="Vicuna R."/>
            <person name="Diez B."/>
        </authorList>
    </citation>
    <scope>NUCLEOTIDE SEQUENCE [LARGE SCALE GENOMIC DNA]</scope>
    <source>
        <strain evidence="8 9">1H9</strain>
    </source>
</reference>
<dbReference type="GO" id="GO:0031177">
    <property type="term" value="F:phosphopantetheine binding"/>
    <property type="evidence" value="ECO:0007669"/>
    <property type="project" value="InterPro"/>
</dbReference>
<dbReference type="FunFam" id="1.10.1200.10:FF:000016">
    <property type="entry name" value="Non-ribosomal peptide synthase"/>
    <property type="match status" value="1"/>
</dbReference>
<feature type="compositionally biased region" description="Basic residues" evidence="6">
    <location>
        <begin position="2194"/>
        <end position="2207"/>
    </location>
</feature>
<dbReference type="CDD" id="cd19531">
    <property type="entry name" value="LCL_NRPS-like"/>
    <property type="match status" value="2"/>
</dbReference>
<feature type="domain" description="Carrier" evidence="7">
    <location>
        <begin position="2098"/>
        <end position="2173"/>
    </location>
</feature>
<dbReference type="SUPFAM" id="SSF47336">
    <property type="entry name" value="ACP-like"/>
    <property type="match status" value="2"/>
</dbReference>
<dbReference type="PANTHER" id="PTHR45527:SF1">
    <property type="entry name" value="FATTY ACID SYNTHASE"/>
    <property type="match status" value="1"/>
</dbReference>
<dbReference type="InterPro" id="IPR001242">
    <property type="entry name" value="Condensation_dom"/>
</dbReference>
<dbReference type="InterPro" id="IPR010071">
    <property type="entry name" value="AA_adenyl_dom"/>
</dbReference>
<dbReference type="Gene3D" id="1.10.1200.10">
    <property type="entry name" value="ACP-like"/>
    <property type="match status" value="2"/>
</dbReference>
<keyword evidence="3" id="KW-0596">Phosphopantetheine</keyword>
<dbReference type="GO" id="GO:0072330">
    <property type="term" value="P:monocarboxylic acid biosynthetic process"/>
    <property type="evidence" value="ECO:0007669"/>
    <property type="project" value="UniProtKB-ARBA"/>
</dbReference>
<dbReference type="PROSITE" id="PS00455">
    <property type="entry name" value="AMP_BINDING"/>
    <property type="match status" value="1"/>
</dbReference>
<dbReference type="OrthoDB" id="9778383at2"/>
<dbReference type="InterPro" id="IPR000873">
    <property type="entry name" value="AMP-dep_synth/lig_dom"/>
</dbReference>
<protein>
    <submittedName>
        <fullName evidence="8">Non-ribosomal peptide synthetase</fullName>
    </submittedName>
</protein>
<keyword evidence="9" id="KW-1185">Reference proteome</keyword>
<evidence type="ECO:0000313" key="8">
    <source>
        <dbReference type="EMBL" id="MUL37910.1"/>
    </source>
</evidence>
<dbReference type="GO" id="GO:0016874">
    <property type="term" value="F:ligase activity"/>
    <property type="evidence" value="ECO:0007669"/>
    <property type="project" value="UniProtKB-KW"/>
</dbReference>
<dbReference type="Gene3D" id="3.30.559.30">
    <property type="entry name" value="Nonribosomal peptide synthetase, condensation domain"/>
    <property type="match status" value="2"/>
</dbReference>
<dbReference type="FunFam" id="2.30.38.10:FF:000001">
    <property type="entry name" value="Non-ribosomal peptide synthetase PvdI"/>
    <property type="match status" value="2"/>
</dbReference>
<evidence type="ECO:0000256" key="2">
    <source>
        <dbReference type="ARBA" id="ARBA00006432"/>
    </source>
</evidence>
<dbReference type="InterPro" id="IPR045851">
    <property type="entry name" value="AMP-bd_C_sf"/>
</dbReference>
<dbReference type="InterPro" id="IPR020806">
    <property type="entry name" value="PKS_PP-bd"/>
</dbReference>
<evidence type="ECO:0000256" key="6">
    <source>
        <dbReference type="SAM" id="MobiDB-lite"/>
    </source>
</evidence>
<sequence length="2223" mass="251025">MLVTLNSSLSINYCGDILVNDFSQQIAALSPEQRMIFEKRLKQKGLNQLQTPEAFKIIIPKRKNSSNLPLSFAQQRLWFFQQLNPENSAYNIFSALHIQGRLNLAILEKVFTEIVRRHESLRTTFTTNSEGQPIQVIASSQPLTLPIIDFKHLVNRQEEVQNLATQEAQKPFDLTKPLLRLTLVQLADTEYVLLLTIHHIISDRWSLGILVREMKVLYEAFSSGQPSPLPELPIQYGDWSVWQQRYLQGEVLSNQTNYWKKQLANLPIIELPTNRPRPAIATYKGAKQSFELSKALSDALKALSVKEGTTLFTLLLTVFKVLLHKYTNQNDIVVGTDIANRNRVETERLIGFLINTLVLRTDLSGNPTFRQVLNRVREVTLKAYDYQDLPFDHLVDILKPERNLSEMVPLFQVKIDLQLAQVEALELSNLTISPLNFDNGTAKFELRFNLLETEEGLTGLVEYSTDIFDASTITRMVEHYRNLLEGIVANPQQRLSDLSFLTQAERHQLLVEWNDTSIEYPQQQCIHQLFEEQVKRTPDAIAVVFEDEQLTYRELNTRANQLAHYLRSLGVKPEVLVGICVERSLDMVIGLLAILKAGGAYVPLDPSYPQERLAYILEDTQASVLLTQASLLEVIPPHKAQVICLDTDWHLIAQQSQENVFSEATTGNLAYTIYTSGSTGKPKGVQIPHIALSNFLLAMQQSPGITTEDTLLAVTTYSFDIAALELFLPIIVGGCLVITNREVSSDGTQLLATLTDYQVTVMQATPATWQLLLASGWNGNQQLKILCGGEALPGHLAHQLQQRCDSLWNMYGPTETTIWSAASLVKTVNNTVPISQPIANTQLYILDQYHQLVPVGVAGELCIGGEGLARGYFQRPHLTAERFIPNPFSDKAERLYKTGDLARYLPNGEIEYIGRIDNQVKIRGFRIELGEIETVITQHPAVRETVVVVRSDLADSQTLVAYVVPQQEQTLTISELRSFLESKLPNYMIPTAFVTLEALPLTPNGKIDRKALPTPDTAQLTSSKYISPTTPIEKLLGGIWAEILGIDKIGIHDNFFELGGHSLIATRVISQIRQTFQLELPLRSLFEKPNIAELATEIETAQKADLGIETTKIERVERTSQLPLSFAQQRLWFLTQLEPDSPFYNIPAAVRLQGELNLNALQQTFTEILHRHETLRTNFQKMEGQAITIINEATPLVLPLLDLSQLPLEQQELEVKQQAAQEAQQPFDISRDYLLRVKLLRLREQEHIVLLTMHHIASDGWSIGVLVQELATLYPAFCHGQPSPLTELPIQYVDFAAWQRQWLQAQVLESQISYWRQQLENAPKLLELPTDYPRLATQTFQGATYSFNISEELSVALNKLSQQQGSTLFMTLLAAFQTLLWRYTGQEDIVVGSPIANRNRAEIEGLIGFFVNTLVLRTNLAGNPRFEELLKRVREVALGAYAHQDLPFELLVEQLQPQRDLSYTPLFQVMFVLQNAPMSALELPGLTLSPVESESNTSKFDLTLYLSETESGIVGNLEYNTDLFQEGSIQRMVEHLQILLSGIVVNPQQRLSELPLLSEPEKHQLVQEWNDTSIEYPQEQCIHQLFETQVERIPDAIAVVFEDEQLTYRELNARANQLAHYLRSLGVKPEVLVGICVERSLDMVIGLLAILKAGGAYVPLDPTYPQERLAFILQDAAISVLLTQQHLIDNLPQHQIRVVCLDTDWEIVAQQTSQNPISECTTDNLAYIIYTSGSTGQPKGVLVNHSNVVRLLAATESWYNFNQDDVWTLFHSIAFDFSVWEIWGALLYGGQLVVVPYWLSRSPEDFYKLLLTQQITILNQTPSAFRQLIQVEKSLENTSNLNLRKVIFGGEALQIESLRPWFERHGDQSPQLINMYGITETTVHVTYRPLTTADLKVASASLIGRPIGDLQVYLLDKYQQPVPIGVPGEMYIGGAGVARGYLNRPEVTSPRFIPNPFSDKPSARLYKTGDLARYLPSGEIEYIGRIDHQVKIRGFRIELGEIEALITQNPAVRETVVVVREDSVGSKNLVAYVVAQREQTLTIPELRSFLESKLPNYMVPATFIILEALPLTPNGKIDRKALPAPDTARPQLEAVYQPPQTEIEKTIADIWQEVLNIEEVGIHDNFFELGGHSLLLVQVHSKLQKTFQRDFLLVEMFQYPTISHLAKYFSQESREETSFIKHSQVSESKAASLQRRKQARKEHRTAIKKGGVPSQSSEQNLSN</sequence>
<dbReference type="GO" id="GO:0008610">
    <property type="term" value="P:lipid biosynthetic process"/>
    <property type="evidence" value="ECO:0007669"/>
    <property type="project" value="UniProtKB-ARBA"/>
</dbReference>
<dbReference type="SUPFAM" id="SSF52777">
    <property type="entry name" value="CoA-dependent acyltransferases"/>
    <property type="match status" value="4"/>
</dbReference>
<dbReference type="GO" id="GO:0043041">
    <property type="term" value="P:amino acid activation for nonribosomal peptide biosynthetic process"/>
    <property type="evidence" value="ECO:0007669"/>
    <property type="project" value="TreeGrafter"/>
</dbReference>
<dbReference type="InterPro" id="IPR023213">
    <property type="entry name" value="CAT-like_dom_sf"/>
</dbReference>
<dbReference type="Pfam" id="PF00501">
    <property type="entry name" value="AMP-binding"/>
    <property type="match status" value="2"/>
</dbReference>
<keyword evidence="4" id="KW-0597">Phosphoprotein</keyword>
<dbReference type="GO" id="GO:0044550">
    <property type="term" value="P:secondary metabolite biosynthetic process"/>
    <property type="evidence" value="ECO:0007669"/>
    <property type="project" value="UniProtKB-ARBA"/>
</dbReference>
<dbReference type="Gene3D" id="3.40.50.980">
    <property type="match status" value="4"/>
</dbReference>
<gene>
    <name evidence="8" type="ORF">BWI75_16640</name>
</gene>
<dbReference type="FunFam" id="3.40.50.980:FF:000002">
    <property type="entry name" value="Enterobactin synthetase component F"/>
    <property type="match status" value="1"/>
</dbReference>
<dbReference type="FunFam" id="3.40.50.980:FF:000001">
    <property type="entry name" value="Non-ribosomal peptide synthetase"/>
    <property type="match status" value="2"/>
</dbReference>
<evidence type="ECO:0000256" key="5">
    <source>
        <dbReference type="ARBA" id="ARBA00022598"/>
    </source>
</evidence>
<organism evidence="8 9">
    <name type="scientific">Gloeocapsopsis dulcis AAB1 = 1H9</name>
    <dbReference type="NCBI Taxonomy" id="1433147"/>
    <lineage>
        <taxon>Bacteria</taxon>
        <taxon>Bacillati</taxon>
        <taxon>Cyanobacteriota</taxon>
        <taxon>Cyanophyceae</taxon>
        <taxon>Oscillatoriophycideae</taxon>
        <taxon>Chroococcales</taxon>
        <taxon>Chroococcaceae</taxon>
        <taxon>Gloeocapsopsis</taxon>
        <taxon>Gloeocapsopsis dulcis</taxon>
    </lineage>
</organism>
<accession>A0A6N8FXQ3</accession>
<proteinExistence type="inferred from homology"/>
<dbReference type="PANTHER" id="PTHR45527">
    <property type="entry name" value="NONRIBOSOMAL PEPTIDE SYNTHETASE"/>
    <property type="match status" value="1"/>
</dbReference>
<dbReference type="InterPro" id="IPR009081">
    <property type="entry name" value="PP-bd_ACP"/>
</dbReference>
<evidence type="ECO:0000256" key="4">
    <source>
        <dbReference type="ARBA" id="ARBA00022553"/>
    </source>
</evidence>
<dbReference type="Pfam" id="PF13193">
    <property type="entry name" value="AMP-binding_C"/>
    <property type="match status" value="2"/>
</dbReference>
<dbReference type="NCBIfam" id="NF003417">
    <property type="entry name" value="PRK04813.1"/>
    <property type="match status" value="2"/>
</dbReference>
<dbReference type="SUPFAM" id="SSF56801">
    <property type="entry name" value="Acetyl-CoA synthetase-like"/>
    <property type="match status" value="2"/>
</dbReference>
<feature type="domain" description="Carrier" evidence="7">
    <location>
        <begin position="1027"/>
        <end position="1102"/>
    </location>
</feature>
<evidence type="ECO:0000256" key="3">
    <source>
        <dbReference type="ARBA" id="ARBA00022450"/>
    </source>
</evidence>
<dbReference type="CDD" id="cd12116">
    <property type="entry name" value="A_NRPS_Ta1_like"/>
    <property type="match status" value="1"/>
</dbReference>
<dbReference type="GO" id="GO:0005829">
    <property type="term" value="C:cytosol"/>
    <property type="evidence" value="ECO:0007669"/>
    <property type="project" value="TreeGrafter"/>
</dbReference>
<dbReference type="InterPro" id="IPR025110">
    <property type="entry name" value="AMP-bd_C"/>
</dbReference>
<name>A0A6N8FXQ3_9CHRO</name>
<dbReference type="PROSITE" id="PS00012">
    <property type="entry name" value="PHOSPHOPANTETHEINE"/>
    <property type="match status" value="1"/>
</dbReference>
<evidence type="ECO:0000259" key="7">
    <source>
        <dbReference type="PROSITE" id="PS50075"/>
    </source>
</evidence>
<comment type="similarity">
    <text evidence="2">Belongs to the ATP-dependent AMP-binding enzyme family.</text>
</comment>
<dbReference type="FunFam" id="3.40.50.12780:FF:000012">
    <property type="entry name" value="Non-ribosomal peptide synthetase"/>
    <property type="match status" value="2"/>
</dbReference>
<comment type="caution">
    <text evidence="8">The sequence shown here is derived from an EMBL/GenBank/DDBJ whole genome shotgun (WGS) entry which is preliminary data.</text>
</comment>
<dbReference type="CDD" id="cd17643">
    <property type="entry name" value="A_NRPS_Cytc1-like"/>
    <property type="match status" value="1"/>
</dbReference>
<dbReference type="FunFam" id="3.30.300.30:FF:000010">
    <property type="entry name" value="Enterobactin synthetase component F"/>
    <property type="match status" value="2"/>
</dbReference>
<dbReference type="Proteomes" id="UP000441797">
    <property type="component" value="Unassembled WGS sequence"/>
</dbReference>
<dbReference type="Pfam" id="PF00550">
    <property type="entry name" value="PP-binding"/>
    <property type="match status" value="2"/>
</dbReference>
<dbReference type="FunFam" id="3.30.559.30:FF:000001">
    <property type="entry name" value="Non-ribosomal peptide synthetase"/>
    <property type="match status" value="1"/>
</dbReference>
<dbReference type="InterPro" id="IPR020845">
    <property type="entry name" value="AMP-binding_CS"/>
</dbReference>
<dbReference type="Gene3D" id="3.30.559.10">
    <property type="entry name" value="Chloramphenicol acetyltransferase-like domain"/>
    <property type="match status" value="2"/>
</dbReference>
<keyword evidence="5" id="KW-0436">Ligase</keyword>
<dbReference type="InterPro" id="IPR036736">
    <property type="entry name" value="ACP-like_sf"/>
</dbReference>
<dbReference type="InterPro" id="IPR006162">
    <property type="entry name" value="Ppantetheine_attach_site"/>
</dbReference>
<dbReference type="Gene3D" id="3.30.300.30">
    <property type="match status" value="2"/>
</dbReference>